<dbReference type="EMBL" id="CP035282">
    <property type="protein sequence ID" value="QAT63208.1"/>
    <property type="molecule type" value="Genomic_DNA"/>
</dbReference>
<dbReference type="OrthoDB" id="8907997at2"/>
<evidence type="ECO:0000313" key="2">
    <source>
        <dbReference type="Proteomes" id="UP000287969"/>
    </source>
</evidence>
<dbReference type="RefSeq" id="WP_128753364.1">
    <property type="nucleotide sequence ID" value="NZ_CP035282.1"/>
</dbReference>
<reference evidence="2" key="1">
    <citation type="submission" date="2019-01" db="EMBL/GenBank/DDBJ databases">
        <title>Draft genomes of a novel of Sporanaerobacter strains.</title>
        <authorList>
            <person name="Ma S."/>
        </authorList>
    </citation>
    <scope>NUCLEOTIDE SEQUENCE [LARGE SCALE GENOMIC DNA]</scope>
    <source>
        <strain evidence="2">NJN-17</strain>
    </source>
</reference>
<name>A0A410QH52_9FIRM</name>
<keyword evidence="2" id="KW-1185">Reference proteome</keyword>
<organism evidence="1 2">
    <name type="scientific">Acidilutibacter cellobiosedens</name>
    <dbReference type="NCBI Taxonomy" id="2507161"/>
    <lineage>
        <taxon>Bacteria</taxon>
        <taxon>Bacillati</taxon>
        <taxon>Bacillota</taxon>
        <taxon>Tissierellia</taxon>
        <taxon>Tissierellales</taxon>
        <taxon>Acidilutibacteraceae</taxon>
        <taxon>Acidilutibacter</taxon>
    </lineage>
</organism>
<proteinExistence type="predicted"/>
<dbReference type="KEGG" id="spoa:EQM13_17380"/>
<evidence type="ECO:0000313" key="1">
    <source>
        <dbReference type="EMBL" id="QAT63208.1"/>
    </source>
</evidence>
<protein>
    <submittedName>
        <fullName evidence="1">DUF2971 domain-containing protein</fullName>
    </submittedName>
</protein>
<dbReference type="Proteomes" id="UP000287969">
    <property type="component" value="Chromosome"/>
</dbReference>
<sequence length="649" mass="77706">MLLYRFKSARSILEQYHELENQTIHFSPREDLNDPLEGYINMYWQGDIIAWKGLFKNYIICLESAFSMYRLGAQKQQLRKIPIFLVESMLPTESYKELSREITNEFIKSSTVDKIISTLGNNNIKATRDDLRLFLSIIHNDGLKIIMKYHCLHGFMEKSEWGNFEKYAPSSEQMDKLLNSYLRIQVDETDKKEVLLKISSSILEEMFLHGKVLIDITNNEKRMDFYYLFYEFPFNYLQQIENLIHPQCYMACFSGNYSNSSMWGNYADKHRGICMIFKTTEDKNDSYIPIERPCSFDSNGVHKYYINTKLEKVVYGSNYTTINFFEMLGRLNGNQIKYWFTDGNKRSNVLDKIERDKDEWRKIYWELFNKRYYTKTKEWEFEEEYRLRIENTFFDYDSNESRDLKYPFDCLEGIIFGIETSEIDKARILEIISKKCVENKRKDFKIYQAYFDEESKSIKSSELKTIERNVIEGRYIKKVDLRERLQQKVLQALDKLYERDEYLIRNNINENRQNHVSKRAIVFRLGIYLEEVLRFDSEFAKYNLDNEYNRNIGEVKQLPEHENGVYPDLILHKRGNNDDNILVIEVKTWWNQDISEDIKKLQVFTDSTGKYKYKFGLSITIGKYKPKLIWFENGVEIVPNDNKIKEVIE</sequence>
<dbReference type="AlphaFoldDB" id="A0A410QH52"/>
<accession>A0A410QH52</accession>
<gene>
    <name evidence="1" type="ORF">EQM13_17380</name>
</gene>